<sequence>MYDRLGYPDRWGQMSGIPCVGGRLNNFRRWPVRSAHRRGWRTALWPSPTHEAAFSTPSPIDSRPGREASSRRRRSGNEMDDTGLDSSFRENGDDRLGKAHQAIDDSKEDILDTAVLHLVHDPKPELGAFVLLEPDAQDLLGAVGAHAKGDVDRLFLTKPSSWIFTRRASKNTIG</sequence>
<protein>
    <submittedName>
        <fullName evidence="2">Uncharacterized protein</fullName>
    </submittedName>
</protein>
<keyword evidence="3" id="KW-1185">Reference proteome</keyword>
<evidence type="ECO:0000256" key="1">
    <source>
        <dbReference type="SAM" id="MobiDB-lite"/>
    </source>
</evidence>
<gene>
    <name evidence="2" type="ORF">SI859A1_03679</name>
</gene>
<comment type="caution">
    <text evidence="2">The sequence shown here is derived from an EMBL/GenBank/DDBJ whole genome shotgun (WGS) entry which is preliminary data.</text>
</comment>
<organism evidence="2 3">
    <name type="scientific">Aurantimonas manganoxydans (strain ATCC BAA-1229 / DSM 21871 / SI85-9A1)</name>
    <dbReference type="NCBI Taxonomy" id="287752"/>
    <lineage>
        <taxon>Bacteria</taxon>
        <taxon>Pseudomonadati</taxon>
        <taxon>Pseudomonadota</taxon>
        <taxon>Alphaproteobacteria</taxon>
        <taxon>Hyphomicrobiales</taxon>
        <taxon>Aurantimonadaceae</taxon>
        <taxon>Aurantimonas</taxon>
    </lineage>
</organism>
<evidence type="ECO:0000313" key="2">
    <source>
        <dbReference type="EMBL" id="EAS48297.1"/>
    </source>
</evidence>
<dbReference type="EMBL" id="AAPJ01000014">
    <property type="protein sequence ID" value="EAS48297.1"/>
    <property type="molecule type" value="Genomic_DNA"/>
</dbReference>
<name>Q1YDG4_AURMS</name>
<feature type="region of interest" description="Disordered" evidence="1">
    <location>
        <begin position="48"/>
        <end position="94"/>
    </location>
</feature>
<proteinExistence type="predicted"/>
<dbReference type="Proteomes" id="UP000000321">
    <property type="component" value="Unassembled WGS sequence"/>
</dbReference>
<reference evidence="2 3" key="1">
    <citation type="journal article" date="2008" name="Appl. Environ. Microbiol.">
        <title>Genomic insights into Mn(II) oxidation by the marine alphaproteobacterium Aurantimonas sp. strain SI85-9A1.</title>
        <authorList>
            <person name="Dick G.J."/>
            <person name="Podell S."/>
            <person name="Johnson H.A."/>
            <person name="Rivera-Espinoza Y."/>
            <person name="Bernier-Latmani R."/>
            <person name="McCarthy J.K."/>
            <person name="Torpey J.W."/>
            <person name="Clement B.G."/>
            <person name="Gaasterland T."/>
            <person name="Tebo B.M."/>
        </authorList>
    </citation>
    <scope>NUCLEOTIDE SEQUENCE [LARGE SCALE GENOMIC DNA]</scope>
    <source>
        <strain evidence="2 3">SI85-9A1</strain>
    </source>
</reference>
<dbReference type="HOGENOM" id="CLU_1538358_0_0_5"/>
<evidence type="ECO:0000313" key="3">
    <source>
        <dbReference type="Proteomes" id="UP000000321"/>
    </source>
</evidence>
<dbReference type="AlphaFoldDB" id="Q1YDG4"/>
<accession>Q1YDG4</accession>